<organism evidence="3 4">
    <name type="scientific">Duganella sacchari</name>
    <dbReference type="NCBI Taxonomy" id="551987"/>
    <lineage>
        <taxon>Bacteria</taxon>
        <taxon>Pseudomonadati</taxon>
        <taxon>Pseudomonadota</taxon>
        <taxon>Betaproteobacteria</taxon>
        <taxon>Burkholderiales</taxon>
        <taxon>Oxalobacteraceae</taxon>
        <taxon>Telluria group</taxon>
        <taxon>Duganella</taxon>
    </lineage>
</organism>
<keyword evidence="2" id="KW-0175">Coiled coil</keyword>
<sequence length="440" mass="47990">MYKLLLPLGIAAAVAGQPVIALAQVLALPLVHDGAQSPVTSVQPTVLNLDQALELADRVSVDIRQTASNRDALSGDLSDASHLLWNNPKLNVERVRREVPAQGLSTTRQREWSATFEQTFEIAGQQGYRRRAAQAQLAAHGATLDETRRAVLAEVETSFVEVLALQERVKTENASLGLIQNTAQSVEKRVVAGEDSRLDGNLAQVEAVRALNQIGVLQEQLIEARQRLAELLQLPAGALPIADGTLDVGQAKQYTLADLLSRASQRPLLRALDNKQDAARNRLSLERATRYPDVTVAVSTSREGPVGAQERLTGLSMSIPLPFFHQNAGAIGRASTELKQTTIERETAMRDTQAAVAALWQRMQSLTERVKALRSSILPTLEQNQELSKKSLQAGEISIVQLLLVNRQLLDGRKDLIDAERELRVTDIALRTAAGLLSRP</sequence>
<accession>A0A1M7RBV7</accession>
<name>A0A1M7RBV7_9BURK</name>
<dbReference type="OrthoDB" id="9791261at2"/>
<dbReference type="InterPro" id="IPR003423">
    <property type="entry name" value="OMP_efflux"/>
</dbReference>
<gene>
    <name evidence="3" type="ORF">SAMN05192549_11757</name>
</gene>
<dbReference type="PANTHER" id="PTHR30203">
    <property type="entry name" value="OUTER MEMBRANE CATION EFFLUX PROTEIN"/>
    <property type="match status" value="1"/>
</dbReference>
<dbReference type="Gene3D" id="1.20.1600.10">
    <property type="entry name" value="Outer membrane efflux proteins (OEP)"/>
    <property type="match status" value="1"/>
</dbReference>
<evidence type="ECO:0000313" key="3">
    <source>
        <dbReference type="EMBL" id="SHN43538.1"/>
    </source>
</evidence>
<dbReference type="RefSeq" id="WP_084560378.1">
    <property type="nucleotide sequence ID" value="NZ_FRCX01000017.1"/>
</dbReference>
<dbReference type="InterPro" id="IPR010131">
    <property type="entry name" value="MdtP/NodT-like"/>
</dbReference>
<evidence type="ECO:0000256" key="1">
    <source>
        <dbReference type="ARBA" id="ARBA00007613"/>
    </source>
</evidence>
<dbReference type="EMBL" id="FRCX01000017">
    <property type="protein sequence ID" value="SHN43538.1"/>
    <property type="molecule type" value="Genomic_DNA"/>
</dbReference>
<keyword evidence="4" id="KW-1185">Reference proteome</keyword>
<evidence type="ECO:0000256" key="2">
    <source>
        <dbReference type="SAM" id="Coils"/>
    </source>
</evidence>
<protein>
    <submittedName>
        <fullName evidence="3">Outer membrane protein, cobalt-zinc-cadmium efflux system</fullName>
    </submittedName>
</protein>
<comment type="similarity">
    <text evidence="1">Belongs to the outer membrane factor (OMF) (TC 1.B.17) family.</text>
</comment>
<dbReference type="Pfam" id="PF02321">
    <property type="entry name" value="OEP"/>
    <property type="match status" value="2"/>
</dbReference>
<dbReference type="SUPFAM" id="SSF56954">
    <property type="entry name" value="Outer membrane efflux proteins (OEP)"/>
    <property type="match status" value="1"/>
</dbReference>
<dbReference type="AlphaFoldDB" id="A0A1M7RBV7"/>
<dbReference type="GO" id="GO:0015562">
    <property type="term" value="F:efflux transmembrane transporter activity"/>
    <property type="evidence" value="ECO:0007669"/>
    <property type="project" value="InterPro"/>
</dbReference>
<feature type="coiled-coil region" evidence="2">
    <location>
        <begin position="207"/>
        <end position="234"/>
    </location>
</feature>
<reference evidence="4" key="1">
    <citation type="submission" date="2016-11" db="EMBL/GenBank/DDBJ databases">
        <authorList>
            <person name="Varghese N."/>
            <person name="Submissions S."/>
        </authorList>
    </citation>
    <scope>NUCLEOTIDE SEQUENCE [LARGE SCALE GENOMIC DNA]</scope>
    <source>
        <strain evidence="4">Sac-22</strain>
    </source>
</reference>
<dbReference type="PANTHER" id="PTHR30203:SF24">
    <property type="entry name" value="BLR4935 PROTEIN"/>
    <property type="match status" value="1"/>
</dbReference>
<dbReference type="Proteomes" id="UP000184339">
    <property type="component" value="Unassembled WGS sequence"/>
</dbReference>
<evidence type="ECO:0000313" key="4">
    <source>
        <dbReference type="Proteomes" id="UP000184339"/>
    </source>
</evidence>
<dbReference type="STRING" id="551987.SAMN05192549_11757"/>
<proteinExistence type="inferred from homology"/>